<organism evidence="2 3">
    <name type="scientific">Klebsiella pneumoniae</name>
    <dbReference type="NCBI Taxonomy" id="573"/>
    <lineage>
        <taxon>Bacteria</taxon>
        <taxon>Pseudomonadati</taxon>
        <taxon>Pseudomonadota</taxon>
        <taxon>Gammaproteobacteria</taxon>
        <taxon>Enterobacterales</taxon>
        <taxon>Enterobacteriaceae</taxon>
        <taxon>Klebsiella/Raoultella group</taxon>
        <taxon>Klebsiella</taxon>
        <taxon>Klebsiella pneumoniae complex</taxon>
    </lineage>
</organism>
<dbReference type="EMBL" id="UGLB01000003">
    <property type="protein sequence ID" value="STT50650.1"/>
    <property type="molecule type" value="Genomic_DNA"/>
</dbReference>
<evidence type="ECO:0000313" key="2">
    <source>
        <dbReference type="EMBL" id="STT50650.1"/>
    </source>
</evidence>
<reference evidence="2 3" key="1">
    <citation type="submission" date="2018-06" db="EMBL/GenBank/DDBJ databases">
        <authorList>
            <consortium name="Pathogen Informatics"/>
            <person name="Doyle S."/>
        </authorList>
    </citation>
    <scope>NUCLEOTIDE SEQUENCE [LARGE SCALE GENOMIC DNA]</scope>
    <source>
        <strain evidence="2 3">NCTC9637</strain>
    </source>
</reference>
<dbReference type="Proteomes" id="UP000255099">
    <property type="component" value="Unassembled WGS sequence"/>
</dbReference>
<sequence length="53" mass="5782">MLPEISEEPNGGLTLQGNTESEKAVESRLEEGCYYCCSTREARWGPTTRCAAG</sequence>
<dbReference type="AlphaFoldDB" id="A0A377W726"/>
<feature type="region of interest" description="Disordered" evidence="1">
    <location>
        <begin position="1"/>
        <end position="22"/>
    </location>
</feature>
<evidence type="ECO:0000313" key="3">
    <source>
        <dbReference type="Proteomes" id="UP000255099"/>
    </source>
</evidence>
<name>A0A377W726_KLEPN</name>
<evidence type="ECO:0000256" key="1">
    <source>
        <dbReference type="SAM" id="MobiDB-lite"/>
    </source>
</evidence>
<gene>
    <name evidence="2" type="primary">sgrR_3</name>
    <name evidence="2" type="ORF">NCTC9637_05650</name>
</gene>
<proteinExistence type="predicted"/>
<accession>A0A377W726</accession>
<protein>
    <submittedName>
        <fullName evidence="2">SgrR</fullName>
    </submittedName>
</protein>